<evidence type="ECO:0000313" key="2">
    <source>
        <dbReference type="Proteomes" id="UP000809829"/>
    </source>
</evidence>
<reference evidence="1 2" key="1">
    <citation type="submission" date="2021-01" db="EMBL/GenBank/DDBJ databases">
        <title>Genomic Encyclopedia of Type Strains, Phase IV (KMG-IV): sequencing the most valuable type-strain genomes for metagenomic binning, comparative biology and taxonomic classification.</title>
        <authorList>
            <person name="Goeker M."/>
        </authorList>
    </citation>
    <scope>NUCLEOTIDE SEQUENCE [LARGE SCALE GENOMIC DNA]</scope>
    <source>
        <strain evidence="1 2">DSM 104297</strain>
    </source>
</reference>
<organism evidence="1 2">
    <name type="scientific">Priestia iocasae</name>
    <dbReference type="NCBI Taxonomy" id="2291674"/>
    <lineage>
        <taxon>Bacteria</taxon>
        <taxon>Bacillati</taxon>
        <taxon>Bacillota</taxon>
        <taxon>Bacilli</taxon>
        <taxon>Bacillales</taxon>
        <taxon>Bacillaceae</taxon>
        <taxon>Priestia</taxon>
    </lineage>
</organism>
<gene>
    <name evidence="1" type="ORF">JOC83_001166</name>
</gene>
<protein>
    <recommendedName>
        <fullName evidence="3">DUF2802 domain-containing protein</fullName>
    </recommendedName>
</protein>
<accession>A0ABS2QSC9</accession>
<proteinExistence type="predicted"/>
<evidence type="ECO:0008006" key="3">
    <source>
        <dbReference type="Google" id="ProtNLM"/>
    </source>
</evidence>
<comment type="caution">
    <text evidence="1">The sequence shown here is derived from an EMBL/GenBank/DDBJ whole genome shotgun (WGS) entry which is preliminary data.</text>
</comment>
<keyword evidence="2" id="KW-1185">Reference proteome</keyword>
<dbReference type="RefSeq" id="WP_205185178.1">
    <property type="nucleotide sequence ID" value="NZ_JAFBFC010000002.1"/>
</dbReference>
<name>A0ABS2QSC9_9BACI</name>
<dbReference type="Proteomes" id="UP000809829">
    <property type="component" value="Unassembled WGS sequence"/>
</dbReference>
<sequence>MGVLIAILFGVAILLLILSFGKTKKAKTHIEQQLEQVTLSVGKEVNDMQDRIRAIELDAAITAQQSGALEVDSPERKVLRDMIDMNKRGYSYESISARMKEFTPEEVEQILAPYEGKRQDERGMVAQ</sequence>
<evidence type="ECO:0000313" key="1">
    <source>
        <dbReference type="EMBL" id="MBM7702332.1"/>
    </source>
</evidence>
<dbReference type="EMBL" id="JAFBFC010000002">
    <property type="protein sequence ID" value="MBM7702332.1"/>
    <property type="molecule type" value="Genomic_DNA"/>
</dbReference>